<gene>
    <name evidence="6" type="ORF">M501DRAFT_993534</name>
</gene>
<proteinExistence type="inferred from homology"/>
<dbReference type="GO" id="GO:0003735">
    <property type="term" value="F:structural constituent of ribosome"/>
    <property type="evidence" value="ECO:0007669"/>
    <property type="project" value="InterPro"/>
</dbReference>
<comment type="similarity">
    <text evidence="1">Belongs to the bacterial ribosomal protein bL34 family.</text>
</comment>
<evidence type="ECO:0000256" key="1">
    <source>
        <dbReference type="ARBA" id="ARBA00010111"/>
    </source>
</evidence>
<keyword evidence="2" id="KW-0689">Ribosomal protein</keyword>
<comment type="caution">
    <text evidence="6">The sequence shown here is derived from an EMBL/GenBank/DDBJ whole genome shotgun (WGS) entry which is preliminary data.</text>
</comment>
<dbReference type="HAMAP" id="MF_00391">
    <property type="entry name" value="Ribosomal_bL34"/>
    <property type="match status" value="1"/>
</dbReference>
<dbReference type="PANTHER" id="PTHR14503:SF4">
    <property type="entry name" value="LARGE RIBOSOMAL SUBUNIT PROTEIN BL34M"/>
    <property type="match status" value="1"/>
</dbReference>
<feature type="region of interest" description="Disordered" evidence="5">
    <location>
        <begin position="1"/>
        <end position="29"/>
    </location>
</feature>
<evidence type="ECO:0000256" key="4">
    <source>
        <dbReference type="ARBA" id="ARBA00035274"/>
    </source>
</evidence>
<protein>
    <recommendedName>
        <fullName evidence="4">Large ribosomal subunit protein bL34m</fullName>
    </recommendedName>
</protein>
<organism evidence="6 7">
    <name type="scientific">Patellaria atrata CBS 101060</name>
    <dbReference type="NCBI Taxonomy" id="1346257"/>
    <lineage>
        <taxon>Eukaryota</taxon>
        <taxon>Fungi</taxon>
        <taxon>Dikarya</taxon>
        <taxon>Ascomycota</taxon>
        <taxon>Pezizomycotina</taxon>
        <taxon>Dothideomycetes</taxon>
        <taxon>Dothideomycetes incertae sedis</taxon>
        <taxon>Patellariales</taxon>
        <taxon>Patellariaceae</taxon>
        <taxon>Patellaria</taxon>
    </lineage>
</organism>
<name>A0A9P4VRB9_9PEZI</name>
<dbReference type="NCBIfam" id="TIGR01030">
    <property type="entry name" value="rpmH_bact"/>
    <property type="match status" value="1"/>
</dbReference>
<keyword evidence="7" id="KW-1185">Reference proteome</keyword>
<dbReference type="InterPro" id="IPR000271">
    <property type="entry name" value="Ribosomal_bL34"/>
</dbReference>
<evidence type="ECO:0000256" key="5">
    <source>
        <dbReference type="SAM" id="MobiDB-lite"/>
    </source>
</evidence>
<dbReference type="GO" id="GO:0006412">
    <property type="term" value="P:translation"/>
    <property type="evidence" value="ECO:0007669"/>
    <property type="project" value="InterPro"/>
</dbReference>
<keyword evidence="3" id="KW-0687">Ribonucleoprotein</keyword>
<dbReference type="PANTHER" id="PTHR14503">
    <property type="entry name" value="MITOCHONDRIAL RIBOSOMAL PROTEIN 34 FAMILY MEMBER"/>
    <property type="match status" value="1"/>
</dbReference>
<dbReference type="Pfam" id="PF00468">
    <property type="entry name" value="Ribosomal_L34"/>
    <property type="match status" value="1"/>
</dbReference>
<dbReference type="Gene3D" id="1.10.287.3980">
    <property type="match status" value="1"/>
</dbReference>
<dbReference type="AlphaFoldDB" id="A0A9P4VRB9"/>
<evidence type="ECO:0000313" key="6">
    <source>
        <dbReference type="EMBL" id="KAF2842771.1"/>
    </source>
</evidence>
<feature type="compositionally biased region" description="Low complexity" evidence="5">
    <location>
        <begin position="1"/>
        <end position="14"/>
    </location>
</feature>
<dbReference type="FunFam" id="1.10.287.3980:FF:000001">
    <property type="entry name" value="Mitochondrial ribosomal protein L34"/>
    <property type="match status" value="1"/>
</dbReference>
<dbReference type="OrthoDB" id="431691at2759"/>
<evidence type="ECO:0000313" key="7">
    <source>
        <dbReference type="Proteomes" id="UP000799429"/>
    </source>
</evidence>
<evidence type="ECO:0000256" key="3">
    <source>
        <dbReference type="ARBA" id="ARBA00023274"/>
    </source>
</evidence>
<accession>A0A9P4VRB9</accession>
<dbReference type="GO" id="GO:0005762">
    <property type="term" value="C:mitochondrial large ribosomal subunit"/>
    <property type="evidence" value="ECO:0007669"/>
    <property type="project" value="TreeGrafter"/>
</dbReference>
<dbReference type="Proteomes" id="UP000799429">
    <property type="component" value="Unassembled WGS sequence"/>
</dbReference>
<dbReference type="EMBL" id="MU006089">
    <property type="protein sequence ID" value="KAF2842771.1"/>
    <property type="molecule type" value="Genomic_DNA"/>
</dbReference>
<reference evidence="6" key="1">
    <citation type="journal article" date="2020" name="Stud. Mycol.">
        <title>101 Dothideomycetes genomes: a test case for predicting lifestyles and emergence of pathogens.</title>
        <authorList>
            <person name="Haridas S."/>
            <person name="Albert R."/>
            <person name="Binder M."/>
            <person name="Bloem J."/>
            <person name="Labutti K."/>
            <person name="Salamov A."/>
            <person name="Andreopoulos B."/>
            <person name="Baker S."/>
            <person name="Barry K."/>
            <person name="Bills G."/>
            <person name="Bluhm B."/>
            <person name="Cannon C."/>
            <person name="Castanera R."/>
            <person name="Culley D."/>
            <person name="Daum C."/>
            <person name="Ezra D."/>
            <person name="Gonzalez J."/>
            <person name="Henrissat B."/>
            <person name="Kuo A."/>
            <person name="Liang C."/>
            <person name="Lipzen A."/>
            <person name="Lutzoni F."/>
            <person name="Magnuson J."/>
            <person name="Mondo S."/>
            <person name="Nolan M."/>
            <person name="Ohm R."/>
            <person name="Pangilinan J."/>
            <person name="Park H.-J."/>
            <person name="Ramirez L."/>
            <person name="Alfaro M."/>
            <person name="Sun H."/>
            <person name="Tritt A."/>
            <person name="Yoshinaga Y."/>
            <person name="Zwiers L.-H."/>
            <person name="Turgeon B."/>
            <person name="Goodwin S."/>
            <person name="Spatafora J."/>
            <person name="Crous P."/>
            <person name="Grigoriev I."/>
        </authorList>
    </citation>
    <scope>NUCLEOTIDE SEQUENCE</scope>
    <source>
        <strain evidence="6">CBS 101060</strain>
    </source>
</reference>
<sequence>MHSLRSLRTLARLSDPLSRHPPQPSTPRLLSSLRYQRPFSLFVHRRPHLAPSTPPAAPVASKIPNPIVTPLDLLPKISSHPSLAGIQVRNGPRATYDPSHRVRKRRHGFLARLRSRTGRKILKRRRARGRICLSH</sequence>
<evidence type="ECO:0000256" key="2">
    <source>
        <dbReference type="ARBA" id="ARBA00022980"/>
    </source>
</evidence>